<keyword evidence="5" id="KW-0540">Nuclease</keyword>
<keyword evidence="6" id="KW-1185">Reference proteome</keyword>
<evidence type="ECO:0000259" key="4">
    <source>
        <dbReference type="Pfam" id="PF01420"/>
    </source>
</evidence>
<accession>A0A3E0J4P2</accession>
<keyword evidence="2" id="KW-0680">Restriction system</keyword>
<name>A0A3E0J4P2_9BACI</name>
<dbReference type="GO" id="GO:0003677">
    <property type="term" value="F:DNA binding"/>
    <property type="evidence" value="ECO:0007669"/>
    <property type="project" value="UniProtKB-KW"/>
</dbReference>
<dbReference type="SUPFAM" id="SSF116734">
    <property type="entry name" value="DNA methylase specificity domain"/>
    <property type="match status" value="2"/>
</dbReference>
<dbReference type="GO" id="GO:0009307">
    <property type="term" value="P:DNA restriction-modification system"/>
    <property type="evidence" value="ECO:0007669"/>
    <property type="project" value="UniProtKB-KW"/>
</dbReference>
<dbReference type="CDD" id="cd17245">
    <property type="entry name" value="RMtype1_S_TteMORF1547P-TRD2-CR2_Aco12261I-TRD1-CR1_like"/>
    <property type="match status" value="1"/>
</dbReference>
<keyword evidence="3" id="KW-0238">DNA-binding</keyword>
<evidence type="ECO:0000256" key="1">
    <source>
        <dbReference type="ARBA" id="ARBA00010923"/>
    </source>
</evidence>
<protein>
    <submittedName>
        <fullName evidence="5">Restriction endonuclease subunit S</fullName>
    </submittedName>
</protein>
<dbReference type="InterPro" id="IPR000055">
    <property type="entry name" value="Restrct_endonuc_typeI_TRD"/>
</dbReference>
<reference evidence="5 6" key="1">
    <citation type="submission" date="2018-08" db="EMBL/GenBank/DDBJ databases">
        <title>Genome sequence of Halobacillus trueperi KCTC 3686.</title>
        <authorList>
            <person name="Cho K.H."/>
            <person name="Kwak M.-J."/>
            <person name="Kim B.-Y."/>
            <person name="Chun J."/>
        </authorList>
    </citation>
    <scope>NUCLEOTIDE SEQUENCE [LARGE SCALE GENOMIC DNA]</scope>
    <source>
        <strain evidence="5 6">KCTC 3686</strain>
    </source>
</reference>
<dbReference type="Pfam" id="PF01420">
    <property type="entry name" value="Methylase_S"/>
    <property type="match status" value="2"/>
</dbReference>
<dbReference type="PANTHER" id="PTHR30408:SF12">
    <property type="entry name" value="TYPE I RESTRICTION ENZYME MJAVIII SPECIFICITY SUBUNIT"/>
    <property type="match status" value="1"/>
</dbReference>
<dbReference type="RefSeq" id="WP_115824398.1">
    <property type="nucleotide sequence ID" value="NZ_QUAE01000015.1"/>
</dbReference>
<dbReference type="AlphaFoldDB" id="A0A3E0J4P2"/>
<dbReference type="CDD" id="cd17256">
    <property type="entry name" value="RMtype1_S_EcoJA65PI-TRD1-CR1_like"/>
    <property type="match status" value="1"/>
</dbReference>
<comment type="similarity">
    <text evidence="1">Belongs to the type-I restriction system S methylase family.</text>
</comment>
<comment type="caution">
    <text evidence="5">The sequence shown here is derived from an EMBL/GenBank/DDBJ whole genome shotgun (WGS) entry which is preliminary data.</text>
</comment>
<evidence type="ECO:0000256" key="3">
    <source>
        <dbReference type="ARBA" id="ARBA00023125"/>
    </source>
</evidence>
<keyword evidence="5" id="KW-0255">Endonuclease</keyword>
<dbReference type="Proteomes" id="UP000256305">
    <property type="component" value="Unassembled WGS sequence"/>
</dbReference>
<evidence type="ECO:0000256" key="2">
    <source>
        <dbReference type="ARBA" id="ARBA00022747"/>
    </source>
</evidence>
<dbReference type="EMBL" id="QUAE01000015">
    <property type="protein sequence ID" value="REJ07747.1"/>
    <property type="molecule type" value="Genomic_DNA"/>
</dbReference>
<feature type="domain" description="Type I restriction modification DNA specificity" evidence="4">
    <location>
        <begin position="4"/>
        <end position="163"/>
    </location>
</feature>
<evidence type="ECO:0000313" key="5">
    <source>
        <dbReference type="EMBL" id="REJ07747.1"/>
    </source>
</evidence>
<dbReference type="InterPro" id="IPR044946">
    <property type="entry name" value="Restrct_endonuc_typeI_TRD_sf"/>
</dbReference>
<proteinExistence type="inferred from homology"/>
<feature type="domain" description="Type I restriction modification DNA specificity" evidence="4">
    <location>
        <begin position="197"/>
        <end position="377"/>
    </location>
</feature>
<dbReference type="Gene3D" id="3.90.220.20">
    <property type="entry name" value="DNA methylase specificity domains"/>
    <property type="match status" value="2"/>
</dbReference>
<dbReference type="GO" id="GO:0004519">
    <property type="term" value="F:endonuclease activity"/>
    <property type="evidence" value="ECO:0007669"/>
    <property type="project" value="UniProtKB-KW"/>
</dbReference>
<dbReference type="InterPro" id="IPR052021">
    <property type="entry name" value="Type-I_RS_S_subunit"/>
</dbReference>
<dbReference type="PANTHER" id="PTHR30408">
    <property type="entry name" value="TYPE-1 RESTRICTION ENZYME ECOKI SPECIFICITY PROTEIN"/>
    <property type="match status" value="1"/>
</dbReference>
<gene>
    <name evidence="5" type="ORF">DYE48_15380</name>
</gene>
<keyword evidence="5" id="KW-0378">Hydrolase</keyword>
<sequence length="404" mass="45074">MFRWDTKKLNEVTDIVMGQSPASSDCNEDGVGLPFYQGNADFGYINPTPTRFCDKPKKVAEKGNILISVRAPVGDLNILQETAAIGRGVSGISVKSINRDFLFYYLQYMKPKWARLQQGSTFTAINKGDLANLDVPYPKHFEQQKIAAILSSVDEAIEKTEQIISQTGRVKQGLMQQLLTKGIGHTNFKETTVGEIPESWDVVELQNIAKVTGGKRLPKGVSLVDYDTGHPYIRVADLGEEGINMESIQFVPYEVATKITRYRIYKGELYISVAGTLGKVGEVPPELDGANLTENADRLSEISCDKDYLKYVLKSSIVQRYINREQTLNAQPKLALTRIKKFIIPLPPKDEQMKIAEIISSFELKLINETEKSNKLKNLKKGLMQQLLTGKVRVPGKAARVITS</sequence>
<organism evidence="5 6">
    <name type="scientific">Halobacillus trueperi</name>
    <dbReference type="NCBI Taxonomy" id="156205"/>
    <lineage>
        <taxon>Bacteria</taxon>
        <taxon>Bacillati</taxon>
        <taxon>Bacillota</taxon>
        <taxon>Bacilli</taxon>
        <taxon>Bacillales</taxon>
        <taxon>Bacillaceae</taxon>
        <taxon>Halobacillus</taxon>
    </lineage>
</organism>
<evidence type="ECO:0000313" key="6">
    <source>
        <dbReference type="Proteomes" id="UP000256305"/>
    </source>
</evidence>